<dbReference type="PANTHER" id="PTHR13604:SF0">
    <property type="entry name" value="ABASIC SITE PROCESSING PROTEIN HMCES"/>
    <property type="match status" value="1"/>
</dbReference>
<keyword evidence="4 8" id="KW-0378">Hydrolase</keyword>
<evidence type="ECO:0000313" key="9">
    <source>
        <dbReference type="EMBL" id="SEO08523.1"/>
    </source>
</evidence>
<dbReference type="GO" id="GO:0016829">
    <property type="term" value="F:lyase activity"/>
    <property type="evidence" value="ECO:0007669"/>
    <property type="project" value="UniProtKB-KW"/>
</dbReference>
<dbReference type="InterPro" id="IPR003738">
    <property type="entry name" value="SRAP"/>
</dbReference>
<dbReference type="AlphaFoldDB" id="A0A1H8LTY7"/>
<evidence type="ECO:0000256" key="3">
    <source>
        <dbReference type="ARBA" id="ARBA00022763"/>
    </source>
</evidence>
<dbReference type="OrthoDB" id="9782620at2"/>
<dbReference type="Pfam" id="PF02586">
    <property type="entry name" value="SRAP"/>
    <property type="match status" value="1"/>
</dbReference>
<dbReference type="GO" id="GO:0008233">
    <property type="term" value="F:peptidase activity"/>
    <property type="evidence" value="ECO:0007669"/>
    <property type="project" value="UniProtKB-KW"/>
</dbReference>
<evidence type="ECO:0000256" key="4">
    <source>
        <dbReference type="ARBA" id="ARBA00022801"/>
    </source>
</evidence>
<evidence type="ECO:0000256" key="2">
    <source>
        <dbReference type="ARBA" id="ARBA00022670"/>
    </source>
</evidence>
<evidence type="ECO:0000256" key="6">
    <source>
        <dbReference type="ARBA" id="ARBA00023125"/>
    </source>
</evidence>
<keyword evidence="5" id="KW-0190">Covalent protein-DNA linkage</keyword>
<evidence type="ECO:0000256" key="8">
    <source>
        <dbReference type="RuleBase" id="RU364100"/>
    </source>
</evidence>
<evidence type="ECO:0000256" key="1">
    <source>
        <dbReference type="ARBA" id="ARBA00008136"/>
    </source>
</evidence>
<comment type="similarity">
    <text evidence="1 8">Belongs to the SOS response-associated peptidase family.</text>
</comment>
<dbReference type="Proteomes" id="UP000198942">
    <property type="component" value="Unassembled WGS sequence"/>
</dbReference>
<name>A0A1H8LTY7_9SPHI</name>
<dbReference type="EMBL" id="FOCL01000005">
    <property type="protein sequence ID" value="SEO08523.1"/>
    <property type="molecule type" value="Genomic_DNA"/>
</dbReference>
<reference evidence="10" key="1">
    <citation type="submission" date="2016-10" db="EMBL/GenBank/DDBJ databases">
        <authorList>
            <person name="Varghese N."/>
            <person name="Submissions S."/>
        </authorList>
    </citation>
    <scope>NUCLEOTIDE SEQUENCE [LARGE SCALE GENOMIC DNA]</scope>
    <source>
        <strain evidence="10">Gh-48</strain>
    </source>
</reference>
<dbReference type="GO" id="GO:0003697">
    <property type="term" value="F:single-stranded DNA binding"/>
    <property type="evidence" value="ECO:0007669"/>
    <property type="project" value="InterPro"/>
</dbReference>
<keyword evidence="2 8" id="KW-0645">Protease</keyword>
<dbReference type="GO" id="GO:0006508">
    <property type="term" value="P:proteolysis"/>
    <property type="evidence" value="ECO:0007669"/>
    <property type="project" value="UniProtKB-KW"/>
</dbReference>
<organism evidence="9 10">
    <name type="scientific">Mucilaginibacter gossypiicola</name>
    <dbReference type="NCBI Taxonomy" id="551995"/>
    <lineage>
        <taxon>Bacteria</taxon>
        <taxon>Pseudomonadati</taxon>
        <taxon>Bacteroidota</taxon>
        <taxon>Sphingobacteriia</taxon>
        <taxon>Sphingobacteriales</taxon>
        <taxon>Sphingobacteriaceae</taxon>
        <taxon>Mucilaginibacter</taxon>
    </lineage>
</organism>
<sequence>MCYYNGQRVTRAEFIQLKQLEKAVKNYDFLNKGVISGFSEDLVAVLLPNDAKTNFDIVQMEWGFLPAYIRNREHVQKFRLGYKDSKGKWHTGYTTQNAKAENLFINEEGTKESIYAEAARRRRCLVISTGFYEWRHVYRNHKKTGRPLKTPDKYPYYISVTDQEYFYMAGIWQEWIDKDTGEVSKTLSIVTAPATDLMEKVHNSKKRMPTILSNELAWEWMMEEISDDRILEIAKTGFPAEQMSACSISKEFQAALDPTEPFDYPELPALELSIADDEPAQDKGFDLFSGFHESLF</sequence>
<dbReference type="Gene3D" id="3.90.1680.10">
    <property type="entry name" value="SOS response associated peptidase-like"/>
    <property type="match status" value="1"/>
</dbReference>
<protein>
    <recommendedName>
        <fullName evidence="8">Abasic site processing protein</fullName>
        <ecNumber evidence="8">3.4.-.-</ecNumber>
    </recommendedName>
</protein>
<evidence type="ECO:0000313" key="10">
    <source>
        <dbReference type="Proteomes" id="UP000198942"/>
    </source>
</evidence>
<evidence type="ECO:0000256" key="7">
    <source>
        <dbReference type="ARBA" id="ARBA00023239"/>
    </source>
</evidence>
<keyword evidence="10" id="KW-1185">Reference proteome</keyword>
<accession>A0A1H8LTY7</accession>
<dbReference type="GO" id="GO:0106300">
    <property type="term" value="P:protein-DNA covalent cross-linking repair"/>
    <property type="evidence" value="ECO:0007669"/>
    <property type="project" value="InterPro"/>
</dbReference>
<dbReference type="STRING" id="551995.SAMN05192574_105247"/>
<dbReference type="PANTHER" id="PTHR13604">
    <property type="entry name" value="DC12-RELATED"/>
    <property type="match status" value="1"/>
</dbReference>
<keyword evidence="6" id="KW-0238">DNA-binding</keyword>
<evidence type="ECO:0000256" key="5">
    <source>
        <dbReference type="ARBA" id="ARBA00023124"/>
    </source>
</evidence>
<dbReference type="RefSeq" id="WP_091212097.1">
    <property type="nucleotide sequence ID" value="NZ_FOCL01000005.1"/>
</dbReference>
<gene>
    <name evidence="9" type="ORF">SAMN05192574_105247</name>
</gene>
<keyword evidence="7" id="KW-0456">Lyase</keyword>
<dbReference type="InterPro" id="IPR036590">
    <property type="entry name" value="SRAP-like"/>
</dbReference>
<dbReference type="SUPFAM" id="SSF143081">
    <property type="entry name" value="BB1717-like"/>
    <property type="match status" value="1"/>
</dbReference>
<keyword evidence="3" id="KW-0227">DNA damage</keyword>
<dbReference type="EC" id="3.4.-.-" evidence="8"/>
<proteinExistence type="inferred from homology"/>